<keyword evidence="3" id="KW-0482">Metalloprotease</keyword>
<keyword evidence="3" id="KW-0645">Protease</keyword>
<dbReference type="GO" id="GO:0008237">
    <property type="term" value="F:metallopeptidase activity"/>
    <property type="evidence" value="ECO:0007669"/>
    <property type="project" value="UniProtKB-KW"/>
</dbReference>
<feature type="transmembrane region" description="Helical" evidence="1">
    <location>
        <begin position="134"/>
        <end position="151"/>
    </location>
</feature>
<feature type="transmembrane region" description="Helical" evidence="1">
    <location>
        <begin position="39"/>
        <end position="58"/>
    </location>
</feature>
<gene>
    <name evidence="3" type="ORF">GU920_04005</name>
</gene>
<dbReference type="Proteomes" id="UP001517376">
    <property type="component" value="Unassembled WGS sequence"/>
</dbReference>
<dbReference type="EMBL" id="JAAATW010000001">
    <property type="protein sequence ID" value="NBE06683.1"/>
    <property type="molecule type" value="Genomic_DNA"/>
</dbReference>
<name>A0ABW9Y2F9_9RHOB</name>
<dbReference type="Pfam" id="PF02517">
    <property type="entry name" value="Rce1-like"/>
    <property type="match status" value="1"/>
</dbReference>
<dbReference type="RefSeq" id="WP_161765659.1">
    <property type="nucleotide sequence ID" value="NZ_JAAATW010000001.1"/>
</dbReference>
<evidence type="ECO:0000256" key="1">
    <source>
        <dbReference type="SAM" id="Phobius"/>
    </source>
</evidence>
<keyword evidence="1" id="KW-0472">Membrane</keyword>
<keyword evidence="1" id="KW-0812">Transmembrane</keyword>
<sequence length="239" mass="24257">MTYRPYPIRALAAVFLGLPGVIALPLLAPLPPGIPPLAVMANPAILLILMACAGAWAAPRVGLRSAVILGTPLPWRALAVWAGVGLAAGLGVAILDHATAPLWPPDGAATLRADRAVGDLVLGVLYGGLTEEVLLRWGVLSLISLGLARFLPRGAALWGAVALAALAFALAHLPALALTVDAPTPPLLLRTILWNLLLGLVYGAALLRHGLEAALLAHAATHLGFALAALSPLAAGASA</sequence>
<evidence type="ECO:0000259" key="2">
    <source>
        <dbReference type="Pfam" id="PF02517"/>
    </source>
</evidence>
<protein>
    <submittedName>
        <fullName evidence="3">CPBP family intramembrane metalloprotease</fullName>
    </submittedName>
</protein>
<organism evidence="3 4">
    <name type="scientific">Paragemmobacter ruber</name>
    <dbReference type="NCBI Taxonomy" id="1985673"/>
    <lineage>
        <taxon>Bacteria</taxon>
        <taxon>Pseudomonadati</taxon>
        <taxon>Pseudomonadota</taxon>
        <taxon>Alphaproteobacteria</taxon>
        <taxon>Rhodobacterales</taxon>
        <taxon>Paracoccaceae</taxon>
        <taxon>Paragemmobacter</taxon>
    </lineage>
</organism>
<keyword evidence="4" id="KW-1185">Reference proteome</keyword>
<proteinExistence type="predicted"/>
<feature type="transmembrane region" description="Helical" evidence="1">
    <location>
        <begin position="187"/>
        <end position="207"/>
    </location>
</feature>
<feature type="domain" description="CAAX prenyl protease 2/Lysostaphin resistance protein A-like" evidence="2">
    <location>
        <begin position="119"/>
        <end position="221"/>
    </location>
</feature>
<dbReference type="InterPro" id="IPR003675">
    <property type="entry name" value="Rce1/LyrA-like_dom"/>
</dbReference>
<evidence type="ECO:0000313" key="4">
    <source>
        <dbReference type="Proteomes" id="UP001517376"/>
    </source>
</evidence>
<reference evidence="4" key="1">
    <citation type="submission" date="2020-01" db="EMBL/GenBank/DDBJ databases">
        <title>Sphingomonas sp. strain CSW-10.</title>
        <authorList>
            <person name="Chen W.-M."/>
        </authorList>
    </citation>
    <scope>NUCLEOTIDE SEQUENCE [LARGE SCALE GENOMIC DNA]</scope>
    <source>
        <strain evidence="4">CCP-1</strain>
    </source>
</reference>
<feature type="transmembrane region" description="Helical" evidence="1">
    <location>
        <begin position="214"/>
        <end position="235"/>
    </location>
</feature>
<keyword evidence="3" id="KW-0378">Hydrolase</keyword>
<accession>A0ABW9Y2F9</accession>
<evidence type="ECO:0000313" key="3">
    <source>
        <dbReference type="EMBL" id="NBE06683.1"/>
    </source>
</evidence>
<feature type="transmembrane region" description="Helical" evidence="1">
    <location>
        <begin position="156"/>
        <end position="175"/>
    </location>
</feature>
<feature type="transmembrane region" description="Helical" evidence="1">
    <location>
        <begin position="78"/>
        <end position="95"/>
    </location>
</feature>
<keyword evidence="1" id="KW-1133">Transmembrane helix</keyword>
<comment type="caution">
    <text evidence="3">The sequence shown here is derived from an EMBL/GenBank/DDBJ whole genome shotgun (WGS) entry which is preliminary data.</text>
</comment>